<keyword evidence="1" id="KW-0805">Transcription regulation</keyword>
<dbReference type="Pfam" id="PF16859">
    <property type="entry name" value="TetR_C_11"/>
    <property type="match status" value="1"/>
</dbReference>
<dbReference type="InterPro" id="IPR001647">
    <property type="entry name" value="HTH_TetR"/>
</dbReference>
<dbReference type="RefSeq" id="WP_034021350.1">
    <property type="nucleotide sequence ID" value="NZ_FMZQ01000002.1"/>
</dbReference>
<dbReference type="Proteomes" id="UP000199467">
    <property type="component" value="Unassembled WGS sequence"/>
</dbReference>
<dbReference type="GO" id="GO:0003700">
    <property type="term" value="F:DNA-binding transcription factor activity"/>
    <property type="evidence" value="ECO:0007669"/>
    <property type="project" value="TreeGrafter"/>
</dbReference>
<dbReference type="AlphaFoldDB" id="A0A1G6L2X8"/>
<reference evidence="5" key="1">
    <citation type="submission" date="2016-10" db="EMBL/GenBank/DDBJ databases">
        <authorList>
            <person name="Varghese N."/>
            <person name="Submissions S."/>
        </authorList>
    </citation>
    <scope>NUCLEOTIDE SEQUENCE [LARGE SCALE GENOMIC DNA]</scope>
    <source>
        <strain evidence="5">DSM 26382</strain>
    </source>
</reference>
<dbReference type="InterPro" id="IPR050109">
    <property type="entry name" value="HTH-type_TetR-like_transc_reg"/>
</dbReference>
<evidence type="ECO:0000313" key="4">
    <source>
        <dbReference type="EMBL" id="SDC37448.1"/>
    </source>
</evidence>
<proteinExistence type="predicted"/>
<keyword evidence="5" id="KW-1185">Reference proteome</keyword>
<keyword evidence="3" id="KW-0804">Transcription</keyword>
<dbReference type="GO" id="GO:0000976">
    <property type="term" value="F:transcription cis-regulatory region binding"/>
    <property type="evidence" value="ECO:0007669"/>
    <property type="project" value="TreeGrafter"/>
</dbReference>
<dbReference type="PRINTS" id="PR00455">
    <property type="entry name" value="HTHTETR"/>
</dbReference>
<dbReference type="SUPFAM" id="SSF48498">
    <property type="entry name" value="Tetracyclin repressor-like, C-terminal domain"/>
    <property type="match status" value="1"/>
</dbReference>
<organism evidence="4 5">
    <name type="scientific">Ectopseudomonas chengduensis</name>
    <dbReference type="NCBI Taxonomy" id="489632"/>
    <lineage>
        <taxon>Bacteria</taxon>
        <taxon>Pseudomonadati</taxon>
        <taxon>Pseudomonadota</taxon>
        <taxon>Gammaproteobacteria</taxon>
        <taxon>Pseudomonadales</taxon>
        <taxon>Pseudomonadaceae</taxon>
        <taxon>Ectopseudomonas</taxon>
    </lineage>
</organism>
<dbReference type="Gene3D" id="1.10.357.10">
    <property type="entry name" value="Tetracycline Repressor, domain 2"/>
    <property type="match status" value="1"/>
</dbReference>
<gene>
    <name evidence="4" type="ORF">SAMN05216576_102350</name>
</gene>
<dbReference type="PANTHER" id="PTHR30055">
    <property type="entry name" value="HTH-TYPE TRANSCRIPTIONAL REGULATOR RUTR"/>
    <property type="match status" value="1"/>
</dbReference>
<sequence length="210" mass="23392">MPTEKPQGIRAQKKAERPGEILRAAFAEFVDKGFIAGRVEDIAKRIGVTKGTVYFYFETKERLFEEVMVSVSAAIASDIASIPLDTRGTYVDQLKNFILSVYGMLAKHPEGREMVRLLIAEAPRFPELTEKHHDHFIGPGVAAIKRIVTNGIAAGEFTDSALADFPQLVMSPILVLTFGQLRFAGRRPIDPRKFIEAHLELVINGLRVRC</sequence>
<dbReference type="Gene3D" id="1.10.10.60">
    <property type="entry name" value="Homeodomain-like"/>
    <property type="match status" value="1"/>
</dbReference>
<evidence type="ECO:0000256" key="3">
    <source>
        <dbReference type="ARBA" id="ARBA00023163"/>
    </source>
</evidence>
<dbReference type="InterPro" id="IPR011075">
    <property type="entry name" value="TetR_C"/>
</dbReference>
<evidence type="ECO:0000256" key="2">
    <source>
        <dbReference type="ARBA" id="ARBA00023125"/>
    </source>
</evidence>
<keyword evidence="2" id="KW-0238">DNA-binding</keyword>
<evidence type="ECO:0000313" key="5">
    <source>
        <dbReference type="Proteomes" id="UP000199467"/>
    </source>
</evidence>
<evidence type="ECO:0000256" key="1">
    <source>
        <dbReference type="ARBA" id="ARBA00023015"/>
    </source>
</evidence>
<accession>A0A1G6L2X8</accession>
<dbReference type="PROSITE" id="PS50977">
    <property type="entry name" value="HTH_TETR_2"/>
    <property type="match status" value="1"/>
</dbReference>
<name>A0A1G6L2X8_9GAMM</name>
<dbReference type="Pfam" id="PF00440">
    <property type="entry name" value="TetR_N"/>
    <property type="match status" value="1"/>
</dbReference>
<dbReference type="InterPro" id="IPR009057">
    <property type="entry name" value="Homeodomain-like_sf"/>
</dbReference>
<dbReference type="InterPro" id="IPR036271">
    <property type="entry name" value="Tet_transcr_reg_TetR-rel_C_sf"/>
</dbReference>
<dbReference type="EMBL" id="FMZQ01000002">
    <property type="protein sequence ID" value="SDC37448.1"/>
    <property type="molecule type" value="Genomic_DNA"/>
</dbReference>
<protein>
    <submittedName>
        <fullName evidence="4">Transcriptional regulator, TetR family</fullName>
    </submittedName>
</protein>
<dbReference type="SUPFAM" id="SSF46689">
    <property type="entry name" value="Homeodomain-like"/>
    <property type="match status" value="1"/>
</dbReference>
<dbReference type="PANTHER" id="PTHR30055:SF223">
    <property type="entry name" value="HTH-TYPE TRANSCRIPTIONAL REGULATOR UIDR"/>
    <property type="match status" value="1"/>
</dbReference>